<name>A0AA41WHV3_9GAMM</name>
<keyword evidence="2" id="KW-0808">Transferase</keyword>
<evidence type="ECO:0000313" key="2">
    <source>
        <dbReference type="EMBL" id="MCO7545572.1"/>
    </source>
</evidence>
<dbReference type="PANTHER" id="PTHR36836">
    <property type="entry name" value="COLANIC ACID BIOSYNTHESIS PROTEIN WCAK"/>
    <property type="match status" value="1"/>
</dbReference>
<dbReference type="InterPro" id="IPR007345">
    <property type="entry name" value="Polysacch_pyruvyl_Trfase"/>
</dbReference>
<accession>A0AA41WHV3</accession>
<reference evidence="2" key="1">
    <citation type="submission" date="2022-06" db="EMBL/GenBank/DDBJ databases">
        <title>Detection of beta-lactamases in bacteria of animal origin.</title>
        <authorList>
            <person name="Mlynarcik P."/>
            <person name="Zdarska V."/>
            <person name="Chudobova H."/>
            <person name="Prochazkova P."/>
            <person name="Hricova K."/>
            <person name="Mezerova K."/>
            <person name="Bardon J."/>
            <person name="Dolejska M."/>
            <person name="Sukkar I."/>
            <person name="Kolar M."/>
        </authorList>
    </citation>
    <scope>NUCLEOTIDE SEQUENCE</scope>
    <source>
        <strain evidence="2">S 300-3</strain>
    </source>
</reference>
<sequence>MTDRTSVIVYGAYDRHNYGDLLFAIILKRYLEANERFRVQVAATKKSNLSRYGALPTVPLKKALEATRSQPKTLLIVAGGECLTAQWESIIGYLAPQALYYPIKASPYLLGQKLFIRLSRALTSIPSDLPLVPGERDFPGLQVMYNSVGGNEISRKNPLINAAIARNLRDCSYISVRDMETSAELDRLGIKHNLVPDSAILISDMYPQDSVASEPGHIVFHISDHHAKRRIEAIAQQLTELSMTTGLKIALLTIGKAPGHSDDDPLDKLQSLLGERAYRVDSGHIEDIIRCIATSKLYCGTSLHGAITALAYAVPQIALLPKRVVKLSSFLETWVPKQSCGFAEVAEISQTATALIASFGDAQKAELQTVIEAMKNRVRNNLEHMIALHQQTASGDVAQAQKANDAVLAAQ</sequence>
<evidence type="ECO:0000259" key="1">
    <source>
        <dbReference type="Pfam" id="PF04230"/>
    </source>
</evidence>
<dbReference type="EMBL" id="JAMYBS010000013">
    <property type="protein sequence ID" value="MCO7545572.1"/>
    <property type="molecule type" value="Genomic_DNA"/>
</dbReference>
<dbReference type="PANTHER" id="PTHR36836:SF1">
    <property type="entry name" value="COLANIC ACID BIOSYNTHESIS PROTEIN WCAK"/>
    <property type="match status" value="1"/>
</dbReference>
<organism evidence="2 3">
    <name type="scientific">Stutzerimonas nitrititolerans</name>
    <dbReference type="NCBI Taxonomy" id="2482751"/>
    <lineage>
        <taxon>Bacteria</taxon>
        <taxon>Pseudomonadati</taxon>
        <taxon>Pseudomonadota</taxon>
        <taxon>Gammaproteobacteria</taxon>
        <taxon>Pseudomonadales</taxon>
        <taxon>Pseudomonadaceae</taxon>
        <taxon>Stutzerimonas</taxon>
    </lineage>
</organism>
<protein>
    <submittedName>
        <fullName evidence="2">Polysaccharide pyruvyl transferase family protein</fullName>
    </submittedName>
</protein>
<gene>
    <name evidence="2" type="ORF">NJF43_12490</name>
</gene>
<proteinExistence type="predicted"/>
<comment type="caution">
    <text evidence="2">The sequence shown here is derived from an EMBL/GenBank/DDBJ whole genome shotgun (WGS) entry which is preliminary data.</text>
</comment>
<dbReference type="AlphaFoldDB" id="A0AA41WHV3"/>
<dbReference type="Pfam" id="PF04230">
    <property type="entry name" value="PS_pyruv_trans"/>
    <property type="match status" value="1"/>
</dbReference>
<dbReference type="GO" id="GO:0016740">
    <property type="term" value="F:transferase activity"/>
    <property type="evidence" value="ECO:0007669"/>
    <property type="project" value="UniProtKB-KW"/>
</dbReference>
<feature type="domain" description="Polysaccharide pyruvyl transferase" evidence="1">
    <location>
        <begin position="17"/>
        <end position="319"/>
    </location>
</feature>
<dbReference type="Proteomes" id="UP001165292">
    <property type="component" value="Unassembled WGS sequence"/>
</dbReference>
<dbReference type="RefSeq" id="WP_253163289.1">
    <property type="nucleotide sequence ID" value="NZ_DALZTK010000017.1"/>
</dbReference>
<evidence type="ECO:0000313" key="3">
    <source>
        <dbReference type="Proteomes" id="UP001165292"/>
    </source>
</evidence>